<dbReference type="SUPFAM" id="SSF54529">
    <property type="entry name" value="Mitochondrial glycoprotein MAM33-like"/>
    <property type="match status" value="1"/>
</dbReference>
<dbReference type="PANTHER" id="PTHR10826">
    <property type="entry name" value="COMPLEMENT COMPONENT 1"/>
    <property type="match status" value="1"/>
</dbReference>
<dbReference type="InterPro" id="IPR036561">
    <property type="entry name" value="MAM33_sf"/>
</dbReference>
<proteinExistence type="predicted"/>
<dbReference type="GeneID" id="120283576"/>
<sequence length="230" mass="26255">MARLLLSARRALQLHLQTLAPSPSIPSRRSYITAMRQSTFKDNLLRILRTEITYESEHRPPKPPSPSFGPFSIEDNPGEQWVRLRRQISPTEHLQVDATMFDGASPVPDSFAKKVDAMDSDGARLHISLAVEVSKGESCPWVLQFVCSAWPDALDIEKVFPIAKDSMPLRPYMGRDFKELDDELQEAVRGYLEERGVDDDLAEFLHGYMVNKDKAELVRWLRNVEAYVQK</sequence>
<dbReference type="Proteomes" id="UP001515500">
    <property type="component" value="Chromosome 3"/>
</dbReference>
<dbReference type="PANTHER" id="PTHR10826:SF36">
    <property type="entry name" value="OS08G0439900 PROTEIN"/>
    <property type="match status" value="1"/>
</dbReference>
<protein>
    <submittedName>
        <fullName evidence="2">Uncharacterized protein At2g39795, mitochondrial-like</fullName>
    </submittedName>
</protein>
<organism evidence="1 2">
    <name type="scientific">Dioscorea cayennensis subsp. rotundata</name>
    <name type="common">White Guinea yam</name>
    <name type="synonym">Dioscorea rotundata</name>
    <dbReference type="NCBI Taxonomy" id="55577"/>
    <lineage>
        <taxon>Eukaryota</taxon>
        <taxon>Viridiplantae</taxon>
        <taxon>Streptophyta</taxon>
        <taxon>Embryophyta</taxon>
        <taxon>Tracheophyta</taxon>
        <taxon>Spermatophyta</taxon>
        <taxon>Magnoliopsida</taxon>
        <taxon>Liliopsida</taxon>
        <taxon>Dioscoreales</taxon>
        <taxon>Dioscoreaceae</taxon>
        <taxon>Dioscorea</taxon>
    </lineage>
</organism>
<dbReference type="Gene3D" id="3.10.280.10">
    <property type="entry name" value="Mitochondrial glycoprotein"/>
    <property type="match status" value="1"/>
</dbReference>
<keyword evidence="1" id="KW-1185">Reference proteome</keyword>
<dbReference type="InterPro" id="IPR003428">
    <property type="entry name" value="MAM33"/>
</dbReference>
<dbReference type="AlphaFoldDB" id="A0AB40D1Q3"/>
<gene>
    <name evidence="2" type="primary">LOC120283576</name>
</gene>
<reference evidence="2" key="1">
    <citation type="submission" date="2025-08" db="UniProtKB">
        <authorList>
            <consortium name="RefSeq"/>
        </authorList>
    </citation>
    <scope>IDENTIFICATION</scope>
</reference>
<evidence type="ECO:0000313" key="1">
    <source>
        <dbReference type="Proteomes" id="UP001515500"/>
    </source>
</evidence>
<dbReference type="Pfam" id="PF02330">
    <property type="entry name" value="MAM33"/>
    <property type="match status" value="1"/>
</dbReference>
<dbReference type="GO" id="GO:0005759">
    <property type="term" value="C:mitochondrial matrix"/>
    <property type="evidence" value="ECO:0007669"/>
    <property type="project" value="InterPro"/>
</dbReference>
<name>A0AB40D1Q3_DIOCR</name>
<dbReference type="RefSeq" id="XP_039146220.1">
    <property type="nucleotide sequence ID" value="XM_039290286.1"/>
</dbReference>
<evidence type="ECO:0000313" key="2">
    <source>
        <dbReference type="RefSeq" id="XP_039146220.1"/>
    </source>
</evidence>
<accession>A0AB40D1Q3</accession>